<keyword evidence="2" id="KW-1003">Cell membrane</keyword>
<dbReference type="FunFam" id="1.10.287.950:FF:000001">
    <property type="entry name" value="Methyl-accepting chemotaxis sensory transducer"/>
    <property type="match status" value="1"/>
</dbReference>
<keyword evidence="4 10" id="KW-0812">Transmembrane</keyword>
<evidence type="ECO:0000256" key="5">
    <source>
        <dbReference type="ARBA" id="ARBA00022989"/>
    </source>
</evidence>
<evidence type="ECO:0000256" key="7">
    <source>
        <dbReference type="ARBA" id="ARBA00029447"/>
    </source>
</evidence>
<dbReference type="GO" id="GO:0005886">
    <property type="term" value="C:plasma membrane"/>
    <property type="evidence" value="ECO:0007669"/>
    <property type="project" value="UniProtKB-SubCell"/>
</dbReference>
<comment type="subcellular location">
    <subcellularLocation>
        <location evidence="1">Cell membrane</location>
        <topology evidence="1">Multi-pass membrane protein</topology>
    </subcellularLocation>
</comment>
<evidence type="ECO:0000256" key="2">
    <source>
        <dbReference type="ARBA" id="ARBA00022475"/>
    </source>
</evidence>
<dbReference type="Gene3D" id="1.10.287.950">
    <property type="entry name" value="Methyl-accepting chemotaxis protein"/>
    <property type="match status" value="1"/>
</dbReference>
<dbReference type="InterPro" id="IPR003660">
    <property type="entry name" value="HAMP_dom"/>
</dbReference>
<evidence type="ECO:0000313" key="13">
    <source>
        <dbReference type="EMBL" id="ARU00733.1"/>
    </source>
</evidence>
<evidence type="ECO:0000256" key="3">
    <source>
        <dbReference type="ARBA" id="ARBA00022500"/>
    </source>
</evidence>
<dbReference type="PROSITE" id="PS50111">
    <property type="entry name" value="CHEMOTAXIS_TRANSDUC_2"/>
    <property type="match status" value="1"/>
</dbReference>
<feature type="transmembrane region" description="Helical" evidence="10">
    <location>
        <begin position="345"/>
        <end position="363"/>
    </location>
</feature>
<dbReference type="SUPFAM" id="SSF158472">
    <property type="entry name" value="HAMP domain-like"/>
    <property type="match status" value="1"/>
</dbReference>
<keyword evidence="6 10" id="KW-0472">Membrane</keyword>
<feature type="region of interest" description="Disordered" evidence="9">
    <location>
        <begin position="748"/>
        <end position="784"/>
    </location>
</feature>
<feature type="domain" description="HAMP" evidence="12">
    <location>
        <begin position="427"/>
        <end position="479"/>
    </location>
</feature>
<keyword evidence="3" id="KW-0145">Chemotaxis</keyword>
<evidence type="ECO:0000256" key="6">
    <source>
        <dbReference type="ARBA" id="ARBA00023136"/>
    </source>
</evidence>
<dbReference type="SMART" id="SM00283">
    <property type="entry name" value="MA"/>
    <property type="match status" value="1"/>
</dbReference>
<keyword evidence="8" id="KW-0807">Transducer</keyword>
<dbReference type="Proteomes" id="UP000195273">
    <property type="component" value="Chromosome"/>
</dbReference>
<feature type="transmembrane region" description="Helical" evidence="10">
    <location>
        <begin position="15"/>
        <end position="34"/>
    </location>
</feature>
<comment type="similarity">
    <text evidence="7">Belongs to the methyl-accepting chemotaxis (MCP) protein family.</text>
</comment>
<dbReference type="Gene3D" id="6.10.340.10">
    <property type="match status" value="1"/>
</dbReference>
<dbReference type="PANTHER" id="PTHR43531">
    <property type="entry name" value="PROTEIN ICFG"/>
    <property type="match status" value="1"/>
</dbReference>
<dbReference type="EMBL" id="CP021431">
    <property type="protein sequence ID" value="ARU00733.1"/>
    <property type="molecule type" value="Genomic_DNA"/>
</dbReference>
<evidence type="ECO:0000313" key="14">
    <source>
        <dbReference type="Proteomes" id="UP000195273"/>
    </source>
</evidence>
<dbReference type="KEGG" id="lvs:LOKVESSMR4R_01414"/>
<dbReference type="Pfam" id="PF00015">
    <property type="entry name" value="MCPsignal"/>
    <property type="match status" value="1"/>
</dbReference>
<evidence type="ECO:0000256" key="8">
    <source>
        <dbReference type="PROSITE-ProRule" id="PRU00284"/>
    </source>
</evidence>
<dbReference type="PRINTS" id="PR00260">
    <property type="entry name" value="CHEMTRNSDUCR"/>
</dbReference>
<dbReference type="InterPro" id="IPR004089">
    <property type="entry name" value="MCPsignal_dom"/>
</dbReference>
<feature type="compositionally biased region" description="Low complexity" evidence="9">
    <location>
        <begin position="755"/>
        <end position="765"/>
    </location>
</feature>
<gene>
    <name evidence="13" type="primary">tar</name>
    <name evidence="13" type="ORF">LOKVESSMR4R_01414</name>
</gene>
<evidence type="ECO:0000256" key="10">
    <source>
        <dbReference type="SAM" id="Phobius"/>
    </source>
</evidence>
<dbReference type="RefSeq" id="WP_087206985.1">
    <property type="nucleotide sequence ID" value="NZ_CP021431.1"/>
</dbReference>
<dbReference type="InterPro" id="IPR051310">
    <property type="entry name" value="MCP_chemotaxis"/>
</dbReference>
<evidence type="ECO:0000259" key="12">
    <source>
        <dbReference type="PROSITE" id="PS50885"/>
    </source>
</evidence>
<dbReference type="GO" id="GO:0004888">
    <property type="term" value="F:transmembrane signaling receptor activity"/>
    <property type="evidence" value="ECO:0007669"/>
    <property type="project" value="InterPro"/>
</dbReference>
<dbReference type="CDD" id="cd06225">
    <property type="entry name" value="HAMP"/>
    <property type="match status" value="1"/>
</dbReference>
<evidence type="ECO:0000256" key="4">
    <source>
        <dbReference type="ARBA" id="ARBA00022692"/>
    </source>
</evidence>
<name>A0A1Y0EAZ8_9RHOB</name>
<keyword evidence="5 10" id="KW-1133">Transmembrane helix</keyword>
<dbReference type="SMART" id="SM00304">
    <property type="entry name" value="HAMP"/>
    <property type="match status" value="2"/>
</dbReference>
<protein>
    <submittedName>
        <fullName evidence="13">Methyl-accepting chemotaxis protein II</fullName>
    </submittedName>
</protein>
<evidence type="ECO:0000256" key="9">
    <source>
        <dbReference type="SAM" id="MobiDB-lite"/>
    </source>
</evidence>
<dbReference type="PROSITE" id="PS50885">
    <property type="entry name" value="HAMP"/>
    <property type="match status" value="2"/>
</dbReference>
<dbReference type="InterPro" id="IPR004090">
    <property type="entry name" value="Chemotax_Me-accpt_rcpt"/>
</dbReference>
<dbReference type="OrthoDB" id="369026at2"/>
<dbReference type="SUPFAM" id="SSF58104">
    <property type="entry name" value="Methyl-accepting chemotaxis protein (MCP) signaling domain"/>
    <property type="match status" value="1"/>
</dbReference>
<dbReference type="Pfam" id="PF00672">
    <property type="entry name" value="HAMP"/>
    <property type="match status" value="1"/>
</dbReference>
<sequence>MRNLSSIPLSRKLPVIIAGIGLAAAVAVSVLSYYDFRKTMLESATANFEVIADERGMGIETWLDELDRNMQAYANMPTIIDAAQALSSSFGMLDNAADLQSSYIANNPHPAGQKALLDRAPELLPYNFHHGVLHPFFRNVVASGGYSDVYLLNMAGDLVYSYAKNSDFATSLVSGPYRDTGLGQAFRAARDGTVGEVYFSDYAAYQPGGGVAAFLATPVQNNEGVIVGIYAAQLSPANLDRIVNREVGLGATGQIYVVGADMKTRSDSRFAGRFDALHDASGLPQVTAGVAGTAMAFENVPGINGQPVIAKVVDIDVLGTRWWVIGEMDVAEVMIPVDEIRTKKALLALVVMGLAALMGYLTARSVLGPLERLRDGMGRVARREYDGIVPDTGRGDELGVLAKALVDFRDKLQASDAAEQERKKVQAEQARVVQELSKAMVALAEGDLTAVIQQPFDESYEQLRLDYNRTVANLSTTVGSVVTSAVGIRERALEMSSSSDDLSRRTENQAATLEETAAALDELTASVRSAADGAREVESIVTNAQDDAVASEPVVQKAVAAMTAIEKSSDEISQIVGVIDDIAFQTNLLALNAGVEAARAGDAGRGFAVVASEVRALAQRSSEAAKQIKTLIAGSSDQVANGVSLVGEAGEVLTRIAKHISHISGLISEIAAGAAEQSTGLAEINIGVTQLDKVTQQNAAMVEEATASSHALNAEAGNLGELVARFQLDSTTAPAAAAPSRPAENVMVFQSPRSQQKPAKPAAAAMSGTYGRTESAGNDDWQDF</sequence>
<dbReference type="CDD" id="cd11386">
    <property type="entry name" value="MCP_signal"/>
    <property type="match status" value="1"/>
</dbReference>
<accession>A0A1Y0EAZ8</accession>
<feature type="domain" description="HAMP" evidence="12">
    <location>
        <begin position="364"/>
        <end position="417"/>
    </location>
</feature>
<evidence type="ECO:0000259" key="11">
    <source>
        <dbReference type="PROSITE" id="PS50111"/>
    </source>
</evidence>
<dbReference type="Pfam" id="PF02743">
    <property type="entry name" value="dCache_1"/>
    <property type="match status" value="1"/>
</dbReference>
<proteinExistence type="inferred from homology"/>
<organism evidence="13 14">
    <name type="scientific">Yoonia vestfoldensis</name>
    <dbReference type="NCBI Taxonomy" id="245188"/>
    <lineage>
        <taxon>Bacteria</taxon>
        <taxon>Pseudomonadati</taxon>
        <taxon>Pseudomonadota</taxon>
        <taxon>Alphaproteobacteria</taxon>
        <taxon>Rhodobacterales</taxon>
        <taxon>Paracoccaceae</taxon>
        <taxon>Yoonia</taxon>
    </lineage>
</organism>
<keyword evidence="14" id="KW-1185">Reference proteome</keyword>
<feature type="domain" description="Methyl-accepting transducer" evidence="11">
    <location>
        <begin position="484"/>
        <end position="713"/>
    </location>
</feature>
<dbReference type="GO" id="GO:0007165">
    <property type="term" value="P:signal transduction"/>
    <property type="evidence" value="ECO:0007669"/>
    <property type="project" value="UniProtKB-KW"/>
</dbReference>
<dbReference type="InterPro" id="IPR033479">
    <property type="entry name" value="dCache_1"/>
</dbReference>
<evidence type="ECO:0000256" key="1">
    <source>
        <dbReference type="ARBA" id="ARBA00004651"/>
    </source>
</evidence>
<dbReference type="PANTHER" id="PTHR43531:SF11">
    <property type="entry name" value="METHYL-ACCEPTING CHEMOTAXIS PROTEIN 3"/>
    <property type="match status" value="1"/>
</dbReference>
<reference evidence="13 14" key="1">
    <citation type="submission" date="2017-05" db="EMBL/GenBank/DDBJ databases">
        <title>Genome Sequence of Loktanella vestfoldensis Strain SMR4r Isolated from a Culture of the Diatom Skeletonema marinoi.</title>
        <authorList>
            <person name="Topel M."/>
            <person name="Pinder M.I.M."/>
            <person name="Johansson O.N."/>
            <person name="Kourtchenko O."/>
            <person name="Godhe A."/>
            <person name="Clarke A.K."/>
        </authorList>
    </citation>
    <scope>NUCLEOTIDE SEQUENCE [LARGE SCALE GENOMIC DNA]</scope>
    <source>
        <strain evidence="13 14">SMR4r</strain>
    </source>
</reference>
<dbReference type="GO" id="GO:0006935">
    <property type="term" value="P:chemotaxis"/>
    <property type="evidence" value="ECO:0007669"/>
    <property type="project" value="UniProtKB-KW"/>
</dbReference>
<dbReference type="AlphaFoldDB" id="A0A1Y0EAZ8"/>